<evidence type="ECO:0000313" key="2">
    <source>
        <dbReference type="EMBL" id="VTQ86999.1"/>
    </source>
</evidence>
<dbReference type="EMBL" id="LR590481">
    <property type="protein sequence ID" value="VTQ86999.1"/>
    <property type="molecule type" value="Genomic_DNA"/>
</dbReference>
<name>A0A4U9R6Z2_HATHI</name>
<keyword evidence="3" id="KW-1185">Reference proteome</keyword>
<organism evidence="2 3">
    <name type="scientific">Hathewaya histolytica</name>
    <name type="common">Clostridium histolyticum</name>
    <dbReference type="NCBI Taxonomy" id="1498"/>
    <lineage>
        <taxon>Bacteria</taxon>
        <taxon>Bacillati</taxon>
        <taxon>Bacillota</taxon>
        <taxon>Clostridia</taxon>
        <taxon>Eubacteriales</taxon>
        <taxon>Clostridiaceae</taxon>
        <taxon>Hathewaya</taxon>
    </lineage>
</organism>
<reference evidence="2 3" key="1">
    <citation type="submission" date="2019-05" db="EMBL/GenBank/DDBJ databases">
        <authorList>
            <consortium name="Pathogen Informatics"/>
        </authorList>
    </citation>
    <scope>NUCLEOTIDE SEQUENCE [LARGE SCALE GENOMIC DNA]</scope>
    <source>
        <strain evidence="2 3">NCTC503</strain>
    </source>
</reference>
<evidence type="ECO:0000313" key="3">
    <source>
        <dbReference type="Proteomes" id="UP000308489"/>
    </source>
</evidence>
<protein>
    <recommendedName>
        <fullName evidence="1">DUF6673 domain-containing protein</fullName>
    </recommendedName>
</protein>
<dbReference type="KEGG" id="hhw:NCTC503_01014"/>
<dbReference type="Pfam" id="PF20378">
    <property type="entry name" value="DUF6673"/>
    <property type="match status" value="1"/>
</dbReference>
<dbReference type="RefSeq" id="WP_138209715.1">
    <property type="nucleotide sequence ID" value="NZ_CBCRUQ010000004.1"/>
</dbReference>
<dbReference type="InterPro" id="IPR046655">
    <property type="entry name" value="DUF6673"/>
</dbReference>
<dbReference type="Proteomes" id="UP000308489">
    <property type="component" value="Chromosome 1"/>
</dbReference>
<sequence length="114" mass="13127">MKINGVELQDIDIFDVEVAEKYEKTMKKVENIGKEVEGLTFSESIRTQCNAIFEVFNSLFGEGTDKKVFGNKANLVVCLKAFEELMLQINEQKNEIEKMQNKYSPNRASRRAKK</sequence>
<dbReference type="OrthoDB" id="2064118at2"/>
<gene>
    <name evidence="2" type="ORF">NCTC503_01014</name>
</gene>
<feature type="domain" description="DUF6673" evidence="1">
    <location>
        <begin position="1"/>
        <end position="114"/>
    </location>
</feature>
<accession>A0A4U9R6Z2</accession>
<dbReference type="AlphaFoldDB" id="A0A4U9R6Z2"/>
<proteinExistence type="predicted"/>
<evidence type="ECO:0000259" key="1">
    <source>
        <dbReference type="Pfam" id="PF20378"/>
    </source>
</evidence>